<reference evidence="1 2" key="1">
    <citation type="submission" date="2016-10" db="EMBL/GenBank/DDBJ databases">
        <authorList>
            <person name="de Groot N.N."/>
        </authorList>
    </citation>
    <scope>NUCLEOTIDE SEQUENCE [LARGE SCALE GENOMIC DNA]</scope>
    <source>
        <strain evidence="1 2">Nl18</strain>
    </source>
</reference>
<dbReference type="RefSeq" id="WP_074746359.1">
    <property type="nucleotide sequence ID" value="NZ_FOCT01000006.1"/>
</dbReference>
<protein>
    <submittedName>
        <fullName evidence="1">Uncharacterized protein</fullName>
    </submittedName>
</protein>
<accession>A0A1H8IU14</accession>
<dbReference type="Proteomes" id="UP000183898">
    <property type="component" value="Unassembled WGS sequence"/>
</dbReference>
<dbReference type="AlphaFoldDB" id="A0A1H8IU14"/>
<organism evidence="1 2">
    <name type="scientific">Nitrosospira multiformis</name>
    <dbReference type="NCBI Taxonomy" id="1231"/>
    <lineage>
        <taxon>Bacteria</taxon>
        <taxon>Pseudomonadati</taxon>
        <taxon>Pseudomonadota</taxon>
        <taxon>Betaproteobacteria</taxon>
        <taxon>Nitrosomonadales</taxon>
        <taxon>Nitrosomonadaceae</taxon>
        <taxon>Nitrosospira</taxon>
    </lineage>
</organism>
<dbReference type="EMBL" id="FOCT01000006">
    <property type="protein sequence ID" value="SEN71839.1"/>
    <property type="molecule type" value="Genomic_DNA"/>
</dbReference>
<sequence length="80" mass="8782">MGYTTVSTSMFHPDMQQTPENVAKVIEIAGWTAEEAAEAIDVATSNIESAVTGEYALLEREWKKLLDVAGRRAFDDGCDE</sequence>
<evidence type="ECO:0000313" key="2">
    <source>
        <dbReference type="Proteomes" id="UP000183898"/>
    </source>
</evidence>
<proteinExistence type="predicted"/>
<name>A0A1H8IU14_9PROT</name>
<gene>
    <name evidence="1" type="ORF">SAMN05216404_106179</name>
</gene>
<evidence type="ECO:0000313" key="1">
    <source>
        <dbReference type="EMBL" id="SEN71839.1"/>
    </source>
</evidence>